<dbReference type="InterPro" id="IPR036953">
    <property type="entry name" value="GreA/GreB_C_sf"/>
</dbReference>
<comment type="caution">
    <text evidence="1">The sequence shown here is derived from an EMBL/GenBank/DDBJ whole genome shotgun (WGS) entry which is preliminary data.</text>
</comment>
<dbReference type="GO" id="GO:0003677">
    <property type="term" value="F:DNA binding"/>
    <property type="evidence" value="ECO:0007669"/>
    <property type="project" value="InterPro"/>
</dbReference>
<proteinExistence type="predicted"/>
<accession>A0A6I4IWL4</accession>
<name>A0A6I4IWL4_9SPHN</name>
<evidence type="ECO:0008006" key="3">
    <source>
        <dbReference type="Google" id="ProtNLM"/>
    </source>
</evidence>
<dbReference type="GO" id="GO:0032784">
    <property type="term" value="P:regulation of DNA-templated transcription elongation"/>
    <property type="evidence" value="ECO:0007669"/>
    <property type="project" value="InterPro"/>
</dbReference>
<dbReference type="RefSeq" id="WP_157025093.1">
    <property type="nucleotide sequence ID" value="NZ_WQMS01000001.1"/>
</dbReference>
<dbReference type="Proteomes" id="UP000441389">
    <property type="component" value="Unassembled WGS sequence"/>
</dbReference>
<organism evidence="1 2">
    <name type="scientific">Sphingomonas horti</name>
    <dbReference type="NCBI Taxonomy" id="2682842"/>
    <lineage>
        <taxon>Bacteria</taxon>
        <taxon>Pseudomonadati</taxon>
        <taxon>Pseudomonadota</taxon>
        <taxon>Alphaproteobacteria</taxon>
        <taxon>Sphingomonadales</taxon>
        <taxon>Sphingomonadaceae</taxon>
        <taxon>Sphingomonas</taxon>
    </lineage>
</organism>
<dbReference type="Gene3D" id="3.10.50.30">
    <property type="entry name" value="Transcription elongation factor, GreA/GreB, C-terminal domain"/>
    <property type="match status" value="1"/>
</dbReference>
<sequence length="146" mass="15393">MLESVALAAHGQAELWAALHKDTPFHLAECERHCLIALALSAEDDVAAHLLLKKVRLARVTDRPGLPPRVARLESRVAYRHGRGAAGQARLCHPSATGCEGLDVTSLLGAGLIGLEAGQAVLWPGDDGRLATLEVLAVENGEADGR</sequence>
<dbReference type="AlphaFoldDB" id="A0A6I4IWL4"/>
<protein>
    <recommendedName>
        <fullName evidence="3">Transcription elongation factor GreAB</fullName>
    </recommendedName>
</protein>
<reference evidence="1 2" key="1">
    <citation type="submission" date="2019-12" db="EMBL/GenBank/DDBJ databases">
        <authorList>
            <person name="Huq M.A."/>
        </authorList>
    </citation>
    <scope>NUCLEOTIDE SEQUENCE [LARGE SCALE GENOMIC DNA]</scope>
    <source>
        <strain evidence="1 2">MAH-20</strain>
    </source>
</reference>
<keyword evidence="2" id="KW-1185">Reference proteome</keyword>
<evidence type="ECO:0000313" key="1">
    <source>
        <dbReference type="EMBL" id="MVO76479.1"/>
    </source>
</evidence>
<dbReference type="EMBL" id="WQMS01000001">
    <property type="protein sequence ID" value="MVO76479.1"/>
    <property type="molecule type" value="Genomic_DNA"/>
</dbReference>
<gene>
    <name evidence="1" type="ORF">GON01_00800</name>
</gene>
<evidence type="ECO:0000313" key="2">
    <source>
        <dbReference type="Proteomes" id="UP000441389"/>
    </source>
</evidence>